<feature type="signal peptide" evidence="1">
    <location>
        <begin position="1"/>
        <end position="22"/>
    </location>
</feature>
<proteinExistence type="predicted"/>
<sequence length="558" mass="61328">MGHQGALSYVLLLLIISILADAFSVTARKLQRQHTLFGKCTAKDLLRGEGPSPFSFLQEETATPASDEECMQLLLEQDSLFSSGLTNVTTEEGEKSEHITDSSTTEEAVAVATELLQRERSDGVAVELESLKRSISLFSNAAKDSTVVVLGLGLQVYSLAKMAKSVIVVEFDYNICREFLNSKAGGCAMQQNVHIYCPYPASNSNSDTEANKTQKYFKAAEDLIGDLMKQQFGDVPASALAILGSFPVAKLMLMERFMDQSSVILMRSRVTAEGLSAISGFFRALAVFEPDYRSSSHSTKTLMLLQRLFTPPAHGDKWTEFTTREWELRDSTAPLTLWSTVREAIQPIAADESISFWQREALLNYLEVFAHAVRIGSDKDWEDITSDLEAILYVVGDGEKADIVIGKASAFALRLAWKVANMSGLQEYFQLLLGALSQIYSEDKPLIHAVICKLVSGTGRLIASPNILDKVKDAIEETCELAEKSSILFLVALRLIYVGMTREEGMVECLRILVKLKEDAPVVDTWALVGGVGNTALAGIHSIIGVAARIKWRPVMND</sequence>
<accession>U6GV32</accession>
<evidence type="ECO:0000313" key="2">
    <source>
        <dbReference type="EMBL" id="CDI83437.1"/>
    </source>
</evidence>
<organism evidence="2 3">
    <name type="scientific">Eimeria acervulina</name>
    <name type="common">Coccidian parasite</name>
    <dbReference type="NCBI Taxonomy" id="5801"/>
    <lineage>
        <taxon>Eukaryota</taxon>
        <taxon>Sar</taxon>
        <taxon>Alveolata</taxon>
        <taxon>Apicomplexa</taxon>
        <taxon>Conoidasida</taxon>
        <taxon>Coccidia</taxon>
        <taxon>Eucoccidiorida</taxon>
        <taxon>Eimeriorina</taxon>
        <taxon>Eimeriidae</taxon>
        <taxon>Eimeria</taxon>
    </lineage>
</organism>
<gene>
    <name evidence="2" type="ORF">EAH_00037870</name>
</gene>
<dbReference type="OrthoDB" id="345813at2759"/>
<reference evidence="2" key="2">
    <citation type="submission" date="2013-10" db="EMBL/GenBank/DDBJ databases">
        <authorList>
            <person name="Aslett M."/>
        </authorList>
    </citation>
    <scope>NUCLEOTIDE SEQUENCE</scope>
    <source>
        <strain evidence="2">Houghton</strain>
    </source>
</reference>
<evidence type="ECO:0000313" key="3">
    <source>
        <dbReference type="Proteomes" id="UP000018050"/>
    </source>
</evidence>
<dbReference type="GeneID" id="25271857"/>
<dbReference type="RefSeq" id="XP_013247445.1">
    <property type="nucleotide sequence ID" value="XM_013391991.1"/>
</dbReference>
<dbReference type="VEuPathDB" id="ToxoDB:EAH_00037870"/>
<keyword evidence="3" id="KW-1185">Reference proteome</keyword>
<keyword evidence="1" id="KW-0732">Signal</keyword>
<dbReference type="OMA" id="NVHIYCP"/>
<name>U6GV32_EIMAC</name>
<dbReference type="AlphaFoldDB" id="U6GV32"/>
<dbReference type="EMBL" id="HG673413">
    <property type="protein sequence ID" value="CDI83437.1"/>
    <property type="molecule type" value="Genomic_DNA"/>
</dbReference>
<dbReference type="Proteomes" id="UP000018050">
    <property type="component" value="Unassembled WGS sequence"/>
</dbReference>
<feature type="chain" id="PRO_5004671284" evidence="1">
    <location>
        <begin position="23"/>
        <end position="558"/>
    </location>
</feature>
<evidence type="ECO:0000256" key="1">
    <source>
        <dbReference type="SAM" id="SignalP"/>
    </source>
</evidence>
<protein>
    <submittedName>
        <fullName evidence="2">Uncharacterized protein</fullName>
    </submittedName>
</protein>
<reference evidence="2" key="1">
    <citation type="submission" date="2013-10" db="EMBL/GenBank/DDBJ databases">
        <title>Genomic analysis of the causative agents of coccidiosis in chickens.</title>
        <authorList>
            <person name="Reid A.J."/>
            <person name="Blake D."/>
            <person name="Billington K."/>
            <person name="Browne H."/>
            <person name="Dunn M."/>
            <person name="Hung S."/>
            <person name="Kawahara F."/>
            <person name="Miranda-Saavedra D."/>
            <person name="Mourier T."/>
            <person name="Nagra H."/>
            <person name="Otto T.D."/>
            <person name="Rawlings N."/>
            <person name="Sanchez A."/>
            <person name="Sanders M."/>
            <person name="Subramaniam C."/>
            <person name="Tay Y."/>
            <person name="Dear P."/>
            <person name="Doerig C."/>
            <person name="Gruber A."/>
            <person name="Parkinson J."/>
            <person name="Shirley M."/>
            <person name="Wan K.L."/>
            <person name="Berriman M."/>
            <person name="Tomley F."/>
            <person name="Pain A."/>
        </authorList>
    </citation>
    <scope>NUCLEOTIDE SEQUENCE</scope>
    <source>
        <strain evidence="2">Houghton</strain>
    </source>
</reference>